<reference evidence="1 2" key="1">
    <citation type="journal article" date="2023" name="G3 (Bethesda)">
        <title>A haplotype-resolved chromosome-scale genome for Quercus rubra L. provides insights into the genetics of adaptive traits for red oak species.</title>
        <authorList>
            <person name="Kapoor B."/>
            <person name="Jenkins J."/>
            <person name="Schmutz J."/>
            <person name="Zhebentyayeva T."/>
            <person name="Kuelheim C."/>
            <person name="Coggeshall M."/>
            <person name="Heim C."/>
            <person name="Lasky J.R."/>
            <person name="Leites L."/>
            <person name="Islam-Faridi N."/>
            <person name="Romero-Severson J."/>
            <person name="DeLeo V.L."/>
            <person name="Lucas S.M."/>
            <person name="Lazic D."/>
            <person name="Gailing O."/>
            <person name="Carlson J."/>
            <person name="Staton M."/>
        </authorList>
    </citation>
    <scope>NUCLEOTIDE SEQUENCE [LARGE SCALE GENOMIC DNA]</scope>
    <source>
        <strain evidence="1">Pseudo-F2</strain>
    </source>
</reference>
<dbReference type="GO" id="GO:0051537">
    <property type="term" value="F:2 iron, 2 sulfur cluster binding"/>
    <property type="evidence" value="ECO:0007669"/>
    <property type="project" value="InterPro"/>
</dbReference>
<dbReference type="EMBL" id="JAXUIC010000007">
    <property type="protein sequence ID" value="KAK4582988.1"/>
    <property type="molecule type" value="Genomic_DNA"/>
</dbReference>
<proteinExistence type="predicted"/>
<dbReference type="PANTHER" id="PTHR43756">
    <property type="entry name" value="CHOLINE MONOOXYGENASE, CHLOROPLASTIC"/>
    <property type="match status" value="1"/>
</dbReference>
<dbReference type="EMBL" id="JAXUIC010000007">
    <property type="protein sequence ID" value="KAK4582990.1"/>
    <property type="molecule type" value="Genomic_DNA"/>
</dbReference>
<comment type="caution">
    <text evidence="1">The sequence shown here is derived from an EMBL/GenBank/DDBJ whole genome shotgun (WGS) entry which is preliminary data.</text>
</comment>
<sequence>MITIDWDQKLYMLSFIQTFNRYGPWMDTNLVLPLGPRRCQVVFDYFLEASLKVLHGFKELQGHPKKERKKKKIKSKLCHYMYLVN</sequence>
<accession>A0AAN7F097</accession>
<name>A0AAN7F097_QUERU</name>
<dbReference type="Proteomes" id="UP001324115">
    <property type="component" value="Unassembled WGS sequence"/>
</dbReference>
<organism evidence="1 2">
    <name type="scientific">Quercus rubra</name>
    <name type="common">Northern red oak</name>
    <name type="synonym">Quercus borealis</name>
    <dbReference type="NCBI Taxonomy" id="3512"/>
    <lineage>
        <taxon>Eukaryota</taxon>
        <taxon>Viridiplantae</taxon>
        <taxon>Streptophyta</taxon>
        <taxon>Embryophyta</taxon>
        <taxon>Tracheophyta</taxon>
        <taxon>Spermatophyta</taxon>
        <taxon>Magnoliopsida</taxon>
        <taxon>eudicotyledons</taxon>
        <taxon>Gunneridae</taxon>
        <taxon>Pentapetalae</taxon>
        <taxon>rosids</taxon>
        <taxon>fabids</taxon>
        <taxon>Fagales</taxon>
        <taxon>Fagaceae</taxon>
        <taxon>Quercus</taxon>
    </lineage>
</organism>
<dbReference type="InterPro" id="IPR001663">
    <property type="entry name" value="Rng_hydr_dOase-A"/>
</dbReference>
<dbReference type="EMBL" id="JAXUIC010000007">
    <property type="protein sequence ID" value="KAK4582989.1"/>
    <property type="molecule type" value="Genomic_DNA"/>
</dbReference>
<evidence type="ECO:0000313" key="1">
    <source>
        <dbReference type="EMBL" id="KAK4582989.1"/>
    </source>
</evidence>
<keyword evidence="2" id="KW-1185">Reference proteome</keyword>
<dbReference type="PANTHER" id="PTHR43756:SF5">
    <property type="entry name" value="CHOLINE MONOOXYGENASE, CHLOROPLASTIC"/>
    <property type="match status" value="1"/>
</dbReference>
<evidence type="ECO:0000313" key="2">
    <source>
        <dbReference type="Proteomes" id="UP001324115"/>
    </source>
</evidence>
<gene>
    <name evidence="1" type="ORF">RGQ29_025954</name>
</gene>
<dbReference type="AlphaFoldDB" id="A0AAN7F097"/>
<protein>
    <submittedName>
        <fullName evidence="1">Uncharacterized protein</fullName>
    </submittedName>
</protein>